<proteinExistence type="predicted"/>
<gene>
    <name evidence="1" type="ORF">E0H92_38065</name>
</gene>
<dbReference type="Proteomes" id="UP000294225">
    <property type="component" value="Unassembled WGS sequence"/>
</dbReference>
<dbReference type="EMBL" id="SJKC01000007">
    <property type="protein sequence ID" value="TCC31098.1"/>
    <property type="molecule type" value="Genomic_DNA"/>
</dbReference>
<evidence type="ECO:0000313" key="2">
    <source>
        <dbReference type="Proteomes" id="UP000294225"/>
    </source>
</evidence>
<dbReference type="AlphaFoldDB" id="A0A4R0IJ28"/>
<sequence>MTTAKPGVKKHLTSSIPLWVRTDQPRQTGMDYWKGPHSKIISATPGLEEYRQIHLAEDNPGRWPAINGTETSIPVDRKIDGVAEVTFRSALSPLLGRKQTQLAYKDEINVFRRTLLYAGPPSSSRWYDVAGAGEAVGAGAMVYLRRRDGVGAGEFRRFIKEQLVPALAATGMLKELRTQTFLPWIEKLWDTPNVAHDNPHDQQFHASLILGFTDTAARDAFFTSNVPAELSNQLAPLAAAIHAYDVDAALTYVKNGTVLPHYEQ</sequence>
<organism evidence="1 2">
    <name type="scientific">Kribbella speibonae</name>
    <dbReference type="NCBI Taxonomy" id="1572660"/>
    <lineage>
        <taxon>Bacteria</taxon>
        <taxon>Bacillati</taxon>
        <taxon>Actinomycetota</taxon>
        <taxon>Actinomycetes</taxon>
        <taxon>Propionibacteriales</taxon>
        <taxon>Kribbellaceae</taxon>
        <taxon>Kribbella</taxon>
    </lineage>
</organism>
<protein>
    <submittedName>
        <fullName evidence="1">Strictosidine synthase</fullName>
    </submittedName>
</protein>
<evidence type="ECO:0000313" key="1">
    <source>
        <dbReference type="EMBL" id="TCC31098.1"/>
    </source>
</evidence>
<accession>A0A4R0IJ28</accession>
<comment type="caution">
    <text evidence="1">The sequence shown here is derived from an EMBL/GenBank/DDBJ whole genome shotgun (WGS) entry which is preliminary data.</text>
</comment>
<name>A0A4R0IJ28_9ACTN</name>
<reference evidence="1 2" key="1">
    <citation type="submission" date="2019-02" db="EMBL/GenBank/DDBJ databases">
        <title>Kribbella capetownensis sp. nov. and Kribbella speibonae sp. nov., isolated from soil.</title>
        <authorList>
            <person name="Curtis S.M."/>
            <person name="Norton I."/>
            <person name="Everest G.J."/>
            <person name="Meyers P.R."/>
        </authorList>
    </citation>
    <scope>NUCLEOTIDE SEQUENCE [LARGE SCALE GENOMIC DNA]</scope>
    <source>
        <strain evidence="1 2">YM55</strain>
    </source>
</reference>
<dbReference type="Gene3D" id="3.30.70.100">
    <property type="match status" value="1"/>
</dbReference>